<evidence type="ECO:0000313" key="2">
    <source>
        <dbReference type="EMBL" id="KAK1530218.1"/>
    </source>
</evidence>
<evidence type="ECO:0000256" key="1">
    <source>
        <dbReference type="SAM" id="Phobius"/>
    </source>
</evidence>
<accession>A0AAJ0E1J2</accession>
<keyword evidence="1" id="KW-0472">Membrane</keyword>
<comment type="caution">
    <text evidence="2">The sequence shown here is derived from an EMBL/GenBank/DDBJ whole genome shotgun (WGS) entry which is preliminary data.</text>
</comment>
<proteinExistence type="predicted"/>
<dbReference type="Proteomes" id="UP001240678">
    <property type="component" value="Unassembled WGS sequence"/>
</dbReference>
<feature type="transmembrane region" description="Helical" evidence="1">
    <location>
        <begin position="21"/>
        <end position="44"/>
    </location>
</feature>
<organism evidence="2 3">
    <name type="scientific">Colletotrichum costaricense</name>
    <dbReference type="NCBI Taxonomy" id="1209916"/>
    <lineage>
        <taxon>Eukaryota</taxon>
        <taxon>Fungi</taxon>
        <taxon>Dikarya</taxon>
        <taxon>Ascomycota</taxon>
        <taxon>Pezizomycotina</taxon>
        <taxon>Sordariomycetes</taxon>
        <taxon>Hypocreomycetidae</taxon>
        <taxon>Glomerellales</taxon>
        <taxon>Glomerellaceae</taxon>
        <taxon>Colletotrichum</taxon>
        <taxon>Colletotrichum acutatum species complex</taxon>
    </lineage>
</organism>
<dbReference type="AlphaFoldDB" id="A0AAJ0E1J2"/>
<protein>
    <submittedName>
        <fullName evidence="2">Uncharacterized protein</fullName>
    </submittedName>
</protein>
<reference evidence="2 3" key="1">
    <citation type="submission" date="2016-10" db="EMBL/GenBank/DDBJ databases">
        <title>The genome sequence of Colletotrichum fioriniae PJ7.</title>
        <authorList>
            <person name="Baroncelli R."/>
        </authorList>
    </citation>
    <scope>NUCLEOTIDE SEQUENCE [LARGE SCALE GENOMIC DNA]</scope>
    <source>
        <strain evidence="2 3">IMI 309622</strain>
    </source>
</reference>
<gene>
    <name evidence="2" type="ORF">CCOS01_05321</name>
</gene>
<keyword evidence="1" id="KW-1133">Transmembrane helix</keyword>
<dbReference type="RefSeq" id="XP_060315273.1">
    <property type="nucleotide sequence ID" value="XM_060453501.1"/>
</dbReference>
<keyword evidence="1" id="KW-0812">Transmembrane</keyword>
<sequence length="85" mass="9913">MLTYWWCQQRNRGPPFPPWQLLLAATFFSQSLLFYSPAPFIALFDSKNNCDAVDAHSRQMRTHLMTLTGERGNPNSVKAEYEFRV</sequence>
<dbReference type="GeneID" id="85337048"/>
<keyword evidence="3" id="KW-1185">Reference proteome</keyword>
<dbReference type="EMBL" id="MOOE01000005">
    <property type="protein sequence ID" value="KAK1530218.1"/>
    <property type="molecule type" value="Genomic_DNA"/>
</dbReference>
<evidence type="ECO:0000313" key="3">
    <source>
        <dbReference type="Proteomes" id="UP001240678"/>
    </source>
</evidence>
<name>A0AAJ0E1J2_9PEZI</name>